<protein>
    <recommendedName>
        <fullName evidence="1">Zinc-binding loop region of homing endonuclease domain-containing protein</fullName>
    </recommendedName>
</protein>
<reference evidence="2" key="1">
    <citation type="journal article" date="2008" name="Nature">
        <title>The amphioxus genome and the evolution of the chordate karyotype.</title>
        <authorList>
            <consortium name="US DOE Joint Genome Institute (JGI-PGF)"/>
            <person name="Putnam N.H."/>
            <person name="Butts T."/>
            <person name="Ferrier D.E.K."/>
            <person name="Furlong R.F."/>
            <person name="Hellsten U."/>
            <person name="Kawashima T."/>
            <person name="Robinson-Rechavi M."/>
            <person name="Shoguchi E."/>
            <person name="Terry A."/>
            <person name="Yu J.-K."/>
            <person name="Benito-Gutierrez E.L."/>
            <person name="Dubchak I."/>
            <person name="Garcia-Fernandez J."/>
            <person name="Gibson-Brown J.J."/>
            <person name="Grigoriev I.V."/>
            <person name="Horton A.C."/>
            <person name="de Jong P.J."/>
            <person name="Jurka J."/>
            <person name="Kapitonov V.V."/>
            <person name="Kohara Y."/>
            <person name="Kuroki Y."/>
            <person name="Lindquist E."/>
            <person name="Lucas S."/>
            <person name="Osoegawa K."/>
            <person name="Pennacchio L.A."/>
            <person name="Salamov A.A."/>
            <person name="Satou Y."/>
            <person name="Sauka-Spengler T."/>
            <person name="Schmutz J."/>
            <person name="Shin-I T."/>
            <person name="Toyoda A."/>
            <person name="Bronner-Fraser M."/>
            <person name="Fujiyama A."/>
            <person name="Holland L.Z."/>
            <person name="Holland P.W.H."/>
            <person name="Satoh N."/>
            <person name="Rokhsar D.S."/>
        </authorList>
    </citation>
    <scope>NUCLEOTIDE SEQUENCE [LARGE SCALE GENOMIC DNA]</scope>
    <source>
        <strain evidence="2">S238N-H82</strain>
        <tissue evidence="2">Testes</tissue>
    </source>
</reference>
<dbReference type="Pfam" id="PF05551">
    <property type="entry name" value="zf-His_Me_endon"/>
    <property type="match status" value="1"/>
</dbReference>
<dbReference type="Gene3D" id="3.90.75.10">
    <property type="entry name" value="Homing Intron 3 (I-ppo) Encoded Endonuclease, Chain A"/>
    <property type="match status" value="1"/>
</dbReference>
<dbReference type="EMBL" id="GG666480">
    <property type="protein sequence ID" value="EEN65864.1"/>
    <property type="molecule type" value="Genomic_DNA"/>
</dbReference>
<dbReference type="InterPro" id="IPR044925">
    <property type="entry name" value="His-Me_finger_sf"/>
</dbReference>
<sequence>MAFYMSRPSEPYSTHLKQILMENSKDVGNCREWKGHINKDGYGGYTTRNPTNGTRYTLAVHRLAYFLYTEWRPALQKNIHVSHRCNNKLCLRVDHLSYEPACINAQRTSCQDQGACFTHTPFRDCIL</sequence>
<name>C3Y1X4_BRAFL</name>
<gene>
    <name evidence="2" type="ORF">BRAFLDRAFT_90782</name>
</gene>
<dbReference type="InterPro" id="IPR044930">
    <property type="entry name" value="Homing_endonuclease_His-Me"/>
</dbReference>
<dbReference type="SUPFAM" id="SSF54060">
    <property type="entry name" value="His-Me finger endonucleases"/>
    <property type="match status" value="1"/>
</dbReference>
<dbReference type="InParanoid" id="C3Y1X4"/>
<organism>
    <name type="scientific">Branchiostoma floridae</name>
    <name type="common">Florida lancelet</name>
    <name type="synonym">Amphioxus</name>
    <dbReference type="NCBI Taxonomy" id="7739"/>
    <lineage>
        <taxon>Eukaryota</taxon>
        <taxon>Metazoa</taxon>
        <taxon>Chordata</taxon>
        <taxon>Cephalochordata</taxon>
        <taxon>Leptocardii</taxon>
        <taxon>Amphioxiformes</taxon>
        <taxon>Branchiostomatidae</taxon>
        <taxon>Branchiostoma</taxon>
    </lineage>
</organism>
<evidence type="ECO:0000259" key="1">
    <source>
        <dbReference type="Pfam" id="PF05551"/>
    </source>
</evidence>
<proteinExistence type="predicted"/>
<feature type="domain" description="Zinc-binding loop region of homing endonuclease" evidence="1">
    <location>
        <begin position="39"/>
        <end position="116"/>
    </location>
</feature>
<dbReference type="GO" id="GO:0004519">
    <property type="term" value="F:endonuclease activity"/>
    <property type="evidence" value="ECO:0007669"/>
    <property type="project" value="InterPro"/>
</dbReference>
<evidence type="ECO:0000313" key="2">
    <source>
        <dbReference type="EMBL" id="EEN65864.1"/>
    </source>
</evidence>
<accession>C3Y1X4</accession>
<dbReference type="InterPro" id="IPR008704">
    <property type="entry name" value="Endonuclease_Zinc-binding_loop"/>
</dbReference>
<dbReference type="AlphaFoldDB" id="C3Y1X4"/>